<gene>
    <name evidence="1" type="ORF">LHGZ1_0352</name>
</gene>
<evidence type="ECO:0000313" key="2">
    <source>
        <dbReference type="Proteomes" id="UP000197424"/>
    </source>
</evidence>
<dbReference type="Proteomes" id="UP000197424">
    <property type="component" value="Chromosome"/>
</dbReference>
<dbReference type="AlphaFoldDB" id="A0A248LG78"/>
<dbReference type="RefSeq" id="WP_088859951.1">
    <property type="nucleotide sequence ID" value="NZ_CP022115.1"/>
</dbReference>
<evidence type="ECO:0008006" key="3">
    <source>
        <dbReference type="Google" id="ProtNLM"/>
    </source>
</evidence>
<dbReference type="OrthoDB" id="7173932at2"/>
<dbReference type="EMBL" id="CP022115">
    <property type="protein sequence ID" value="ASJ23183.1"/>
    <property type="molecule type" value="Genomic_DNA"/>
</dbReference>
<evidence type="ECO:0000313" key="1">
    <source>
        <dbReference type="EMBL" id="ASJ23183.1"/>
    </source>
</evidence>
<accession>A0A248LG78</accession>
<name>A0A248LG78_9NEIS</name>
<sequence length="288" mass="32133">MITGGIQFVHISVYSLHSPKKTSRGADRKWAVRDVIAEASREPQACLHVPRPKPPILLYGPSLAELEAEVGAIHARSRDAAGRRLRKDASVLLAGVASYPRGGIEYSYWKQSALEWLQTEFGEHLRSVVEHTDEAHPHLHFYVVNPDGGNVKDLHPGFRAAKGAQTPKEQRLAYNTAMRAFQDQFWEHVAGPSGLARLGPGRRRMSRAQWTRVKFGLAAQAALLQRAREITRGTGERDRQLRSFAHKTMLEAQLLIKELEAWEARVLALEARLGLEPPAPNSNDPDKA</sequence>
<dbReference type="CDD" id="cd17242">
    <property type="entry name" value="MobM_relaxase"/>
    <property type="match status" value="1"/>
</dbReference>
<proteinExistence type="predicted"/>
<reference evidence="2" key="1">
    <citation type="submission" date="2017-06" db="EMBL/GenBank/DDBJ databases">
        <title>Whole genome sequence of Laribacter hongkongensis LHGZ1.</title>
        <authorList>
            <person name="Chen D."/>
            <person name="Wu H."/>
            <person name="Chen J."/>
        </authorList>
    </citation>
    <scope>NUCLEOTIDE SEQUENCE [LARGE SCALE GENOMIC DNA]</scope>
    <source>
        <strain evidence="2">LHGZ1</strain>
    </source>
</reference>
<organism evidence="1 2">
    <name type="scientific">Laribacter hongkongensis</name>
    <dbReference type="NCBI Taxonomy" id="168471"/>
    <lineage>
        <taxon>Bacteria</taxon>
        <taxon>Pseudomonadati</taxon>
        <taxon>Pseudomonadota</taxon>
        <taxon>Betaproteobacteria</taxon>
        <taxon>Neisseriales</taxon>
        <taxon>Aquaspirillaceae</taxon>
        <taxon>Laribacter</taxon>
    </lineage>
</organism>
<protein>
    <recommendedName>
        <fullName evidence="3">Plasmid recombination enzyme</fullName>
    </recommendedName>
</protein>
<dbReference type="Gene3D" id="3.30.930.30">
    <property type="match status" value="1"/>
</dbReference>